<evidence type="ECO:0000259" key="4">
    <source>
        <dbReference type="PROSITE" id="PS50943"/>
    </source>
</evidence>
<accession>A0ABT8T3U3</accession>
<dbReference type="SMART" id="SM00257">
    <property type="entry name" value="LysM"/>
    <property type="match status" value="2"/>
</dbReference>
<evidence type="ECO:0000259" key="5">
    <source>
        <dbReference type="PROSITE" id="PS51782"/>
    </source>
</evidence>
<dbReference type="PROSITE" id="PS51782">
    <property type="entry name" value="LYSM"/>
    <property type="match status" value="1"/>
</dbReference>
<dbReference type="InterPro" id="IPR018392">
    <property type="entry name" value="LysM"/>
</dbReference>
<dbReference type="Pfam" id="PF01551">
    <property type="entry name" value="Peptidase_M23"/>
    <property type="match status" value="1"/>
</dbReference>
<feature type="region of interest" description="Disordered" evidence="2">
    <location>
        <begin position="265"/>
        <end position="293"/>
    </location>
</feature>
<dbReference type="SUPFAM" id="SSF51261">
    <property type="entry name" value="Duplicated hybrid motif"/>
    <property type="match status" value="1"/>
</dbReference>
<evidence type="ECO:0000313" key="6">
    <source>
        <dbReference type="EMBL" id="MDO1585109.1"/>
    </source>
</evidence>
<keyword evidence="3" id="KW-0732">Signal</keyword>
<dbReference type="PANTHER" id="PTHR21666:SF263">
    <property type="entry name" value="MUREIN HYDROLASE ACTIVATOR NLPD"/>
    <property type="match status" value="1"/>
</dbReference>
<feature type="compositionally biased region" description="Low complexity" evidence="2">
    <location>
        <begin position="78"/>
        <end position="129"/>
    </location>
</feature>
<feature type="region of interest" description="Disordered" evidence="2">
    <location>
        <begin position="362"/>
        <end position="417"/>
    </location>
</feature>
<dbReference type="InterPro" id="IPR050570">
    <property type="entry name" value="Cell_wall_metabolism_enzyme"/>
</dbReference>
<proteinExistence type="inferred from homology"/>
<sequence>MRLKSSSKVGKSVVRIAAAAFLASAATGCSSDATRFSGLFSKSDNLTTASIPQRQGAGSWGQAPVPQSDVGTGAQPTYQASAAQPARAYPPAQSYPSPARTSASPARVASAPVSVQRAELAPPTAAPLPTRDPQTRKEALAQPFPGKVAAATPQLAKPQHGNADNVLTGTTKAVPGPGWTTVNAPTVTMRPGETAAVLSRRYGVPEKEILAANGGSVHPGQTVVIPKFSASGNAAKMAAGAIDLPREGDRPAPGQQQNEKVAVLPGASASRDKNQGEVGKLTPPSGGKPVPPGGTYVVKPGDSLAKIAKATGVSVDQLKAANNLGEGSIRVGQTLNLGGQAAADSVKTASIVPPAKPAARAAAKPAAATPKAEPAVAQAPAKPAAAEKAPAAQTQQASLSDVEKKGDDSPAPSATGIGKYRWPVTGAVIAGYGQNVNGSRNDGIDISVPEGTPIKAAENGVVIYAGNGLKQLGNTVLVRHDDGKVTVYGHANNIVVSRGQKVQRGQAIATSGMSGDAKRPQVHFEVRKDATPVNPMTFLE</sequence>
<name>A0ABT8T3U3_9HYPH</name>
<evidence type="ECO:0000313" key="7">
    <source>
        <dbReference type="Proteomes" id="UP001169006"/>
    </source>
</evidence>
<feature type="signal peptide" evidence="3">
    <location>
        <begin position="1"/>
        <end position="25"/>
    </location>
</feature>
<reference evidence="6" key="1">
    <citation type="journal article" date="2015" name="Int. J. Syst. Evol. Microbiol.">
        <title>Rhizobium oryzicola sp. nov., potential plant-growth-promoting endophytic bacteria isolated from rice roots.</title>
        <authorList>
            <person name="Zhang X.X."/>
            <person name="Gao J.S."/>
            <person name="Cao Y.H."/>
            <person name="Sheirdil R.A."/>
            <person name="Wang X.C."/>
            <person name="Zhang L."/>
        </authorList>
    </citation>
    <scope>NUCLEOTIDE SEQUENCE</scope>
    <source>
        <strain evidence="6">05753</strain>
    </source>
</reference>
<dbReference type="Gene3D" id="3.10.350.10">
    <property type="entry name" value="LysM domain"/>
    <property type="match status" value="2"/>
</dbReference>
<dbReference type="PROSITE" id="PS50943">
    <property type="entry name" value="HTH_CROC1"/>
    <property type="match status" value="1"/>
</dbReference>
<dbReference type="CDD" id="cd00118">
    <property type="entry name" value="LysM"/>
    <property type="match status" value="2"/>
</dbReference>
<feature type="region of interest" description="Disordered" evidence="2">
    <location>
        <begin position="51"/>
        <end position="137"/>
    </location>
</feature>
<dbReference type="CDD" id="cd12797">
    <property type="entry name" value="M23_peptidase"/>
    <property type="match status" value="1"/>
</dbReference>
<dbReference type="SUPFAM" id="SSF54106">
    <property type="entry name" value="LysM domain"/>
    <property type="match status" value="1"/>
</dbReference>
<feature type="chain" id="PRO_5047296201" evidence="3">
    <location>
        <begin position="26"/>
        <end position="540"/>
    </location>
</feature>
<dbReference type="RefSeq" id="WP_302079397.1">
    <property type="nucleotide sequence ID" value="NZ_JAUKWQ010000012.1"/>
</dbReference>
<feature type="domain" description="LysM" evidence="5">
    <location>
        <begin position="294"/>
        <end position="337"/>
    </location>
</feature>
<gene>
    <name evidence="6" type="ORF">Q2T52_23715</name>
</gene>
<dbReference type="InterPro" id="IPR011055">
    <property type="entry name" value="Dup_hybrid_motif"/>
</dbReference>
<evidence type="ECO:0000256" key="2">
    <source>
        <dbReference type="SAM" id="MobiDB-lite"/>
    </source>
</evidence>
<comment type="caution">
    <text evidence="6">The sequence shown here is derived from an EMBL/GenBank/DDBJ whole genome shotgun (WGS) entry which is preliminary data.</text>
</comment>
<comment type="similarity">
    <text evidence="1">Belongs to the E.coli NlpD/Haemophilus LppB family.</text>
</comment>
<dbReference type="EMBL" id="JAUKWQ010000012">
    <property type="protein sequence ID" value="MDO1585109.1"/>
    <property type="molecule type" value="Genomic_DNA"/>
</dbReference>
<dbReference type="Pfam" id="PF01476">
    <property type="entry name" value="LysM"/>
    <property type="match status" value="2"/>
</dbReference>
<feature type="domain" description="HTH cro/C1-type" evidence="4">
    <location>
        <begin position="302"/>
        <end position="318"/>
    </location>
</feature>
<dbReference type="PANTHER" id="PTHR21666">
    <property type="entry name" value="PEPTIDASE-RELATED"/>
    <property type="match status" value="1"/>
</dbReference>
<reference evidence="6" key="2">
    <citation type="submission" date="2023-07" db="EMBL/GenBank/DDBJ databases">
        <authorList>
            <person name="Sun H."/>
        </authorList>
    </citation>
    <scope>NUCLEOTIDE SEQUENCE</scope>
    <source>
        <strain evidence="6">05753</strain>
    </source>
</reference>
<dbReference type="InterPro" id="IPR036779">
    <property type="entry name" value="LysM_dom_sf"/>
</dbReference>
<evidence type="ECO:0000256" key="3">
    <source>
        <dbReference type="SAM" id="SignalP"/>
    </source>
</evidence>
<dbReference type="InterPro" id="IPR016047">
    <property type="entry name" value="M23ase_b-sheet_dom"/>
</dbReference>
<dbReference type="Proteomes" id="UP001169006">
    <property type="component" value="Unassembled WGS sequence"/>
</dbReference>
<dbReference type="InterPro" id="IPR001387">
    <property type="entry name" value="Cro/C1-type_HTH"/>
</dbReference>
<organism evidence="6 7">
    <name type="scientific">Rhizobium oryzicola</name>
    <dbReference type="NCBI Taxonomy" id="1232668"/>
    <lineage>
        <taxon>Bacteria</taxon>
        <taxon>Pseudomonadati</taxon>
        <taxon>Pseudomonadota</taxon>
        <taxon>Alphaproteobacteria</taxon>
        <taxon>Hyphomicrobiales</taxon>
        <taxon>Rhizobiaceae</taxon>
        <taxon>Rhizobium/Agrobacterium group</taxon>
        <taxon>Rhizobium</taxon>
    </lineage>
</organism>
<protein>
    <submittedName>
        <fullName evidence="6">Peptidoglycan DD-metalloendopeptidase family protein</fullName>
    </submittedName>
</protein>
<evidence type="ECO:0000256" key="1">
    <source>
        <dbReference type="ARBA" id="ARBA00038420"/>
    </source>
</evidence>
<dbReference type="PROSITE" id="PS51257">
    <property type="entry name" value="PROKAR_LIPOPROTEIN"/>
    <property type="match status" value="1"/>
</dbReference>
<dbReference type="Gene3D" id="2.70.70.10">
    <property type="entry name" value="Glucose Permease (Domain IIA)"/>
    <property type="match status" value="1"/>
</dbReference>
<keyword evidence="7" id="KW-1185">Reference proteome</keyword>
<feature type="compositionally biased region" description="Low complexity" evidence="2">
    <location>
        <begin position="362"/>
        <end position="397"/>
    </location>
</feature>